<dbReference type="STRING" id="3088.A0A383W3X7"/>
<organism evidence="2 3">
    <name type="scientific">Tetradesmus obliquus</name>
    <name type="common">Green alga</name>
    <name type="synonym">Acutodesmus obliquus</name>
    <dbReference type="NCBI Taxonomy" id="3088"/>
    <lineage>
        <taxon>Eukaryota</taxon>
        <taxon>Viridiplantae</taxon>
        <taxon>Chlorophyta</taxon>
        <taxon>core chlorophytes</taxon>
        <taxon>Chlorophyceae</taxon>
        <taxon>CS clade</taxon>
        <taxon>Sphaeropleales</taxon>
        <taxon>Scenedesmaceae</taxon>
        <taxon>Tetradesmus</taxon>
    </lineage>
</organism>
<keyword evidence="1" id="KW-1133">Transmembrane helix</keyword>
<accession>A0A383W3X7</accession>
<keyword evidence="1" id="KW-0472">Membrane</keyword>
<keyword evidence="3" id="KW-1185">Reference proteome</keyword>
<feature type="transmembrane region" description="Helical" evidence="1">
    <location>
        <begin position="882"/>
        <end position="903"/>
    </location>
</feature>
<feature type="transmembrane region" description="Helical" evidence="1">
    <location>
        <begin position="740"/>
        <end position="758"/>
    </location>
</feature>
<feature type="transmembrane region" description="Helical" evidence="1">
    <location>
        <begin position="581"/>
        <end position="598"/>
    </location>
</feature>
<evidence type="ECO:0008006" key="4">
    <source>
        <dbReference type="Google" id="ProtNLM"/>
    </source>
</evidence>
<dbReference type="Proteomes" id="UP000256970">
    <property type="component" value="Unassembled WGS sequence"/>
</dbReference>
<feature type="transmembrane region" description="Helical" evidence="1">
    <location>
        <begin position="858"/>
        <end position="876"/>
    </location>
</feature>
<dbReference type="InterPro" id="IPR011050">
    <property type="entry name" value="Pectin_lyase_fold/virulence"/>
</dbReference>
<evidence type="ECO:0000313" key="2">
    <source>
        <dbReference type="EMBL" id="SZX71839.1"/>
    </source>
</evidence>
<name>A0A383W3X7_TETOB</name>
<feature type="transmembrane region" description="Helical" evidence="1">
    <location>
        <begin position="946"/>
        <end position="971"/>
    </location>
</feature>
<proteinExistence type="predicted"/>
<dbReference type="PANTHER" id="PTHR11319">
    <property type="entry name" value="G PROTEIN-COUPLED RECEPTOR-RELATED"/>
    <property type="match status" value="1"/>
</dbReference>
<dbReference type="EMBL" id="FNXT01001081">
    <property type="protein sequence ID" value="SZX71839.1"/>
    <property type="molecule type" value="Genomic_DNA"/>
</dbReference>
<feature type="transmembrane region" description="Helical" evidence="1">
    <location>
        <begin position="674"/>
        <end position="694"/>
    </location>
</feature>
<dbReference type="AlphaFoldDB" id="A0A383W3X7"/>
<protein>
    <recommendedName>
        <fullName evidence="4">Right handed beta helix domain-containing protein</fullName>
    </recommendedName>
</protein>
<feature type="transmembrane region" description="Helical" evidence="1">
    <location>
        <begin position="807"/>
        <end position="831"/>
    </location>
</feature>
<sequence>MLSGNQVQGTGGSIFAAAASNVIVADATTISNCSAKYGAAVYLFGSGRLVFDGAIVQGNRAREFGGGLDSGGKATVVVNGSSWSSNSANWGGAIDTYQGVKMHIHNSTFSDNHARYSGGAAEIAGAAGLNLVTILNSSFVNNSAPNGGAIALKEDADLSIAAGSRLAGNHATSAGGAVQLQGTARLQVSGSALENNTAAEGGAVAALEASSFEHTGNSICSSNAATSQGGCIAAKGTAKAALLQGSTLAGNSAPIGGGLHAAHNASVLLGALARVQGNHARTTGGGIYIADAARLQASPGSSIRRNSAGSHAGGVALSGSHSHFKDMQAAVTNNSAKYDADVMTLTSSITVLGNSTVLGFASRPGSGEGLLHVQLQVAGMYGLPADGNLVQALLLETNSILAVNRSESTGLIHMTFKVRVPPGWYTLNFSLVETIDLSSLGVAVPPAQLRLQVRRCVEGEVVAGSSDACQPCLPGTFSLNPSNASCDSCPAGASCPGMAALLPLPGWWHSNTRSAQIHRCPNPTACRQARSSAPPADSPLLSTAQPQAACAAGHKGTLCGSCSSGYALVKPFTCRKCMRKAYIVAIYVAGAVALLAVMKLQCSFNRAEAAEAAEAASSMCDFGPAEVPTQPELTPSSVVQPLVVYLQWAALVVTTPDYAAASTTMTLLSTSVHWVWSAASPEAINFACVLAAGAGPLPAPILRQLFYLMSPVMMVAALLLIEGLSMVIRRRKTTSNAGAMHVMHQLLSTSWVVAFFYLPSVARHALSMFACVRVDAAAAAPYAADAVGRFWVLDVSQQCLAGYHKRWALGLGLPVAVAVCCLPVGVALFLAGNRRRLQDQAFQLHYGYLFKHYKPACAWYEACTMCQTLLLVVLSVFSYSIGPFYCGLLTVACLAAFAAMLMLLRPYAHPVAGKLMLAGISTLLVTSWASLLLLPYGPVQPSNGTAFAEAISIVLLLLNIAFLVAVVTILVKAVRWRRAVAGLASGFSKGSRTLRRLSTGLVSALSSRLLSSSMLFSSRLSSSLSVQLQMDDGRVASDTRRRGSSFLAPIIEAHKLAAAAAPVCVAQRE</sequence>
<reference evidence="2 3" key="1">
    <citation type="submission" date="2016-10" db="EMBL/GenBank/DDBJ databases">
        <authorList>
            <person name="Cai Z."/>
        </authorList>
    </citation>
    <scope>NUCLEOTIDE SEQUENCE [LARGE SCALE GENOMIC DNA]</scope>
</reference>
<evidence type="ECO:0000313" key="3">
    <source>
        <dbReference type="Proteomes" id="UP000256970"/>
    </source>
</evidence>
<evidence type="ECO:0000256" key="1">
    <source>
        <dbReference type="SAM" id="Phobius"/>
    </source>
</evidence>
<dbReference type="PANTHER" id="PTHR11319:SF35">
    <property type="entry name" value="OUTER MEMBRANE PROTEIN PMPC-RELATED"/>
    <property type="match status" value="1"/>
</dbReference>
<dbReference type="SUPFAM" id="SSF51126">
    <property type="entry name" value="Pectin lyase-like"/>
    <property type="match status" value="2"/>
</dbReference>
<feature type="transmembrane region" description="Helical" evidence="1">
    <location>
        <begin position="706"/>
        <end position="728"/>
    </location>
</feature>
<gene>
    <name evidence="2" type="ORF">BQ4739_LOCUS11949</name>
</gene>
<keyword evidence="1" id="KW-0812">Transmembrane</keyword>
<feature type="transmembrane region" description="Helical" evidence="1">
    <location>
        <begin position="915"/>
        <end position="934"/>
    </location>
</feature>